<evidence type="ECO:0000313" key="1">
    <source>
        <dbReference type="EMBL" id="GDY62782.1"/>
    </source>
</evidence>
<evidence type="ECO:0000313" key="4">
    <source>
        <dbReference type="Proteomes" id="UP000302139"/>
    </source>
</evidence>
<dbReference type="AlphaFoldDB" id="A0A4D4MY26"/>
<dbReference type="Proteomes" id="UP000302139">
    <property type="component" value="Unassembled WGS sequence"/>
</dbReference>
<accession>A0A4D4MY26</accession>
<evidence type="ECO:0000313" key="3">
    <source>
        <dbReference type="Proteomes" id="UP000299211"/>
    </source>
</evidence>
<protein>
    <submittedName>
        <fullName evidence="2">Uncharacterized protein</fullName>
    </submittedName>
</protein>
<evidence type="ECO:0000313" key="2">
    <source>
        <dbReference type="EMBL" id="GDY77091.1"/>
    </source>
</evidence>
<dbReference type="EMBL" id="BJHX01000001">
    <property type="protein sequence ID" value="GDY62782.1"/>
    <property type="molecule type" value="Genomic_DNA"/>
</dbReference>
<name>A0A4D4MY26_STRAX</name>
<proteinExistence type="predicted"/>
<reference evidence="1 4" key="2">
    <citation type="submission" date="2019-04" db="EMBL/GenBank/DDBJ databases">
        <title>Draft genome sequences of Streptomyces avermitilis NBRC 14893.</title>
        <authorList>
            <person name="Komaki H."/>
            <person name="Tamura T."/>
            <person name="Hosoyama A."/>
        </authorList>
    </citation>
    <scope>NUCLEOTIDE SEQUENCE [LARGE SCALE GENOMIC DNA]</scope>
    <source>
        <strain evidence="1 4">NBRC 14893</strain>
    </source>
</reference>
<gene>
    <name evidence="1" type="ORF">SAV14893_021750</name>
    <name evidence="2" type="ORF">SAV31267_065760</name>
</gene>
<comment type="caution">
    <text evidence="2">The sequence shown here is derived from an EMBL/GenBank/DDBJ whole genome shotgun (WGS) entry which is preliminary data.</text>
</comment>
<sequence>MTHHQYASSPRLTSNEGVDVIVDHEHDEDDRESVDSLYQKWEIMHSRLRRTGDEVRALHTRTTFWHGSEPRYAADWAWIMQAFAREVTTAKRSDFQDLILQTTELHHRGTGVLSEDHGPEPIPSPFVRRLPPNQNEIEAKRRQRQVRHVLAYQEHIRHCLKHFVTAWTALIDGCLICDWEMIDDEFPKLAQLLEEAQRAFDIWVSLDQ</sequence>
<dbReference type="EMBL" id="BJHY01000001">
    <property type="protein sequence ID" value="GDY77091.1"/>
    <property type="molecule type" value="Genomic_DNA"/>
</dbReference>
<reference evidence="2 3" key="1">
    <citation type="submission" date="2019-04" db="EMBL/GenBank/DDBJ databases">
        <title>Draft genome sequences of Streptomyces avermitilis ATCC 31267.</title>
        <authorList>
            <person name="Komaki H."/>
            <person name="Tamura T."/>
            <person name="Hosoyama A."/>
        </authorList>
    </citation>
    <scope>NUCLEOTIDE SEQUENCE [LARGE SCALE GENOMIC DNA]</scope>
    <source>
        <strain evidence="2 3">ATCC 31267</strain>
    </source>
</reference>
<dbReference type="Proteomes" id="UP000299211">
    <property type="component" value="Unassembled WGS sequence"/>
</dbReference>
<organism evidence="2 3">
    <name type="scientific">Streptomyces avermitilis</name>
    <dbReference type="NCBI Taxonomy" id="33903"/>
    <lineage>
        <taxon>Bacteria</taxon>
        <taxon>Bacillati</taxon>
        <taxon>Actinomycetota</taxon>
        <taxon>Actinomycetes</taxon>
        <taxon>Kitasatosporales</taxon>
        <taxon>Streptomycetaceae</taxon>
        <taxon>Streptomyces</taxon>
    </lineage>
</organism>